<dbReference type="FunFam" id="3.40.50.720:FF:000311">
    <property type="entry name" value="Ornithine cyclodeaminase"/>
    <property type="match status" value="1"/>
</dbReference>
<dbReference type="Pfam" id="PF02423">
    <property type="entry name" value="OCD_Mu_crystall"/>
    <property type="match status" value="1"/>
</dbReference>
<gene>
    <name evidence="2" type="ORF">H1W37_08625</name>
</gene>
<accession>A0A838XRM9</accession>
<dbReference type="RefSeq" id="WP_181759904.1">
    <property type="nucleotide sequence ID" value="NZ_BMCR01000005.1"/>
</dbReference>
<organism evidence="2 3">
    <name type="scientific">Stappia taiwanensis</name>
    <dbReference type="NCBI Taxonomy" id="992267"/>
    <lineage>
        <taxon>Bacteria</taxon>
        <taxon>Pseudomonadati</taxon>
        <taxon>Pseudomonadota</taxon>
        <taxon>Alphaproteobacteria</taxon>
        <taxon>Hyphomicrobiales</taxon>
        <taxon>Stappiaceae</taxon>
        <taxon>Stappia</taxon>
    </lineage>
</organism>
<proteinExistence type="inferred from homology"/>
<dbReference type="Gene3D" id="3.30.1780.10">
    <property type="entry name" value="ornithine cyclodeaminase, domain 1"/>
    <property type="match status" value="1"/>
</dbReference>
<protein>
    <submittedName>
        <fullName evidence="2">Ornithine cyclodeaminase family protein</fullName>
    </submittedName>
</protein>
<name>A0A838XRM9_9HYPH</name>
<dbReference type="GO" id="GO:0019752">
    <property type="term" value="P:carboxylic acid metabolic process"/>
    <property type="evidence" value="ECO:0007669"/>
    <property type="project" value="UniProtKB-ARBA"/>
</dbReference>
<dbReference type="GO" id="GO:0005737">
    <property type="term" value="C:cytoplasm"/>
    <property type="evidence" value="ECO:0007669"/>
    <property type="project" value="TreeGrafter"/>
</dbReference>
<comment type="caution">
    <text evidence="2">The sequence shown here is derived from an EMBL/GenBank/DDBJ whole genome shotgun (WGS) entry which is preliminary data.</text>
</comment>
<dbReference type="PANTHER" id="PTHR13812">
    <property type="entry name" value="KETIMINE REDUCTASE MU-CRYSTALLIN"/>
    <property type="match status" value="1"/>
</dbReference>
<reference evidence="2 3" key="1">
    <citation type="submission" date="2020-07" db="EMBL/GenBank/DDBJ databases">
        <authorList>
            <person name="Li M."/>
        </authorList>
    </citation>
    <scope>NUCLEOTIDE SEQUENCE [LARGE SCALE GENOMIC DNA]</scope>
    <source>
        <strain evidence="2 3">DSM 23284</strain>
    </source>
</reference>
<dbReference type="Proteomes" id="UP000559404">
    <property type="component" value="Unassembled WGS sequence"/>
</dbReference>
<dbReference type="EMBL" id="JACEON010000006">
    <property type="protein sequence ID" value="MBA4611711.1"/>
    <property type="molecule type" value="Genomic_DNA"/>
</dbReference>
<keyword evidence="3" id="KW-1185">Reference proteome</keyword>
<dbReference type="GO" id="GO:0016491">
    <property type="term" value="F:oxidoreductase activity"/>
    <property type="evidence" value="ECO:0007669"/>
    <property type="project" value="UniProtKB-ARBA"/>
</dbReference>
<dbReference type="InterPro" id="IPR023401">
    <property type="entry name" value="ODC_N"/>
</dbReference>
<dbReference type="PANTHER" id="PTHR13812:SF19">
    <property type="entry name" value="KETIMINE REDUCTASE MU-CRYSTALLIN"/>
    <property type="match status" value="1"/>
</dbReference>
<dbReference type="NCBIfam" id="NF004793">
    <property type="entry name" value="PRK06141.1"/>
    <property type="match status" value="1"/>
</dbReference>
<dbReference type="AlphaFoldDB" id="A0A838XRM9"/>
<dbReference type="InterPro" id="IPR003462">
    <property type="entry name" value="ODC_Mu_crystall"/>
</dbReference>
<comment type="similarity">
    <text evidence="1">Belongs to the ornithine cyclodeaminase/mu-crystallin family.</text>
</comment>
<dbReference type="InterPro" id="IPR036291">
    <property type="entry name" value="NAD(P)-bd_dom_sf"/>
</dbReference>
<evidence type="ECO:0000313" key="3">
    <source>
        <dbReference type="Proteomes" id="UP000559404"/>
    </source>
</evidence>
<evidence type="ECO:0000313" key="2">
    <source>
        <dbReference type="EMBL" id="MBA4611711.1"/>
    </source>
</evidence>
<dbReference type="Gene3D" id="3.40.50.720">
    <property type="entry name" value="NAD(P)-binding Rossmann-like Domain"/>
    <property type="match status" value="1"/>
</dbReference>
<dbReference type="PIRSF" id="PIRSF001439">
    <property type="entry name" value="CryM"/>
    <property type="match status" value="1"/>
</dbReference>
<sequence>MLQLDKDATRDALDWPPLIEALRTMFRDGCEMPVRHHHDFEVPGEADGTLLLMPAWVPGRYLGVKLATVVPGNGGRDLPAVMASYCLSDARTGQMLALVDGGELTARRTAAASALAADYLARADARHLVIVGTGRLSANLAAAHAAVRPLSRISVWGRDLEKAKAAAAEISEALDIYCVAAPDLEAAVREADIVSAATLSETPLIHGDWLPDGCHVDLVGAFKPSMRESDDAAVARARVFVDTRAGAMKEGGDIVQALMSGTLHESDIQADLFDLCQNTAPGRQSDSEITLFKSVGAALEDLAGAILAYETASAKNAAEITPVMPVM</sequence>
<reference evidence="2 3" key="2">
    <citation type="submission" date="2020-08" db="EMBL/GenBank/DDBJ databases">
        <title>Stappia taiwanensis sp. nov., isolated from a coastal thermal spring.</title>
        <authorList>
            <person name="Kampfer P."/>
        </authorList>
    </citation>
    <scope>NUCLEOTIDE SEQUENCE [LARGE SCALE GENOMIC DNA]</scope>
    <source>
        <strain evidence="2 3">DSM 23284</strain>
    </source>
</reference>
<evidence type="ECO:0000256" key="1">
    <source>
        <dbReference type="ARBA" id="ARBA00008903"/>
    </source>
</evidence>
<dbReference type="SUPFAM" id="SSF51735">
    <property type="entry name" value="NAD(P)-binding Rossmann-fold domains"/>
    <property type="match status" value="1"/>
</dbReference>